<protein>
    <recommendedName>
        <fullName evidence="4">BYS1 domain protein</fullName>
    </recommendedName>
</protein>
<dbReference type="Proteomes" id="UP000800040">
    <property type="component" value="Unassembled WGS sequence"/>
</dbReference>
<dbReference type="OrthoDB" id="3682664at2759"/>
<keyword evidence="3" id="KW-1185">Reference proteome</keyword>
<evidence type="ECO:0000256" key="1">
    <source>
        <dbReference type="SAM" id="Phobius"/>
    </source>
</evidence>
<sequence length="152" mass="16555">MRFIPTLFAYYATSVAAIGIALVVNNTPSPIYVWSVGGSIGARNDIRPGGGIYWERMHRDERSGGIAIKVTKTPDGLYSGAPQQIFAYNLEGEQVWYDLSSVFGEPFVGYEVKVEMDAGESIVWPNGTNPGGSRVKSASNEGNLFLFINPRS</sequence>
<reference evidence="2" key="1">
    <citation type="submission" date="2020-01" db="EMBL/GenBank/DDBJ databases">
        <authorList>
            <consortium name="DOE Joint Genome Institute"/>
            <person name="Haridas S."/>
            <person name="Albert R."/>
            <person name="Binder M."/>
            <person name="Bloem J."/>
            <person name="Labutti K."/>
            <person name="Salamov A."/>
            <person name="Andreopoulos B."/>
            <person name="Baker S.E."/>
            <person name="Barry K."/>
            <person name="Bills G."/>
            <person name="Bluhm B.H."/>
            <person name="Cannon C."/>
            <person name="Castanera R."/>
            <person name="Culley D.E."/>
            <person name="Daum C."/>
            <person name="Ezra D."/>
            <person name="Gonzalez J.B."/>
            <person name="Henrissat B."/>
            <person name="Kuo A."/>
            <person name="Liang C."/>
            <person name="Lipzen A."/>
            <person name="Lutzoni F."/>
            <person name="Magnuson J."/>
            <person name="Mondo S."/>
            <person name="Nolan M."/>
            <person name="Ohm R."/>
            <person name="Pangilinan J."/>
            <person name="Park H.-J."/>
            <person name="Ramirez L."/>
            <person name="Alfaro M."/>
            <person name="Sun H."/>
            <person name="Tritt A."/>
            <person name="Yoshinaga Y."/>
            <person name="Zwiers L.-H."/>
            <person name="Turgeon B.G."/>
            <person name="Goodwin S.B."/>
            <person name="Spatafora J.W."/>
            <person name="Crous P.W."/>
            <person name="Grigoriev I.V."/>
        </authorList>
    </citation>
    <scope>NUCLEOTIDE SEQUENCE</scope>
    <source>
        <strain evidence="2">P77</strain>
    </source>
</reference>
<evidence type="ECO:0008006" key="4">
    <source>
        <dbReference type="Google" id="ProtNLM"/>
    </source>
</evidence>
<gene>
    <name evidence="2" type="ORF">BDW02DRAFT_493476</name>
</gene>
<proteinExistence type="predicted"/>
<name>A0A6A5KLT4_9PLEO</name>
<dbReference type="AlphaFoldDB" id="A0A6A5KLT4"/>
<evidence type="ECO:0000313" key="2">
    <source>
        <dbReference type="EMBL" id="KAF1836551.1"/>
    </source>
</evidence>
<dbReference type="Pfam" id="PF04681">
    <property type="entry name" value="Bys1"/>
    <property type="match status" value="1"/>
</dbReference>
<keyword evidence="1" id="KW-0472">Membrane</keyword>
<dbReference type="InterPro" id="IPR006771">
    <property type="entry name" value="CetA-like"/>
</dbReference>
<keyword evidence="1" id="KW-0812">Transmembrane</keyword>
<dbReference type="EMBL" id="ML975272">
    <property type="protein sequence ID" value="KAF1836551.1"/>
    <property type="molecule type" value="Genomic_DNA"/>
</dbReference>
<dbReference type="PANTHER" id="PTHR36195">
    <property type="entry name" value="DOMAIN PROTEIN, PUTATIVE (AFU_ORTHOLOGUE AFUA_5G01990)-RELATED-RELATED"/>
    <property type="match status" value="1"/>
</dbReference>
<keyword evidence="1" id="KW-1133">Transmembrane helix</keyword>
<dbReference type="PANTHER" id="PTHR36195:SF4">
    <property type="entry name" value="DOMAIN PROTEIN, PUTATIVE (AFU_ORTHOLOGUE AFUA_5G01990)-RELATED"/>
    <property type="match status" value="1"/>
</dbReference>
<organism evidence="2 3">
    <name type="scientific">Decorospora gaudefroyi</name>
    <dbReference type="NCBI Taxonomy" id="184978"/>
    <lineage>
        <taxon>Eukaryota</taxon>
        <taxon>Fungi</taxon>
        <taxon>Dikarya</taxon>
        <taxon>Ascomycota</taxon>
        <taxon>Pezizomycotina</taxon>
        <taxon>Dothideomycetes</taxon>
        <taxon>Pleosporomycetidae</taxon>
        <taxon>Pleosporales</taxon>
        <taxon>Pleosporineae</taxon>
        <taxon>Pleosporaceae</taxon>
        <taxon>Decorospora</taxon>
    </lineage>
</organism>
<evidence type="ECO:0000313" key="3">
    <source>
        <dbReference type="Proteomes" id="UP000800040"/>
    </source>
</evidence>
<feature type="transmembrane region" description="Helical" evidence="1">
    <location>
        <begin position="7"/>
        <end position="24"/>
    </location>
</feature>
<accession>A0A6A5KLT4</accession>